<evidence type="ECO:0000313" key="3">
    <source>
        <dbReference type="Proteomes" id="UP000823388"/>
    </source>
</evidence>
<keyword evidence="3" id="KW-1185">Reference proteome</keyword>
<evidence type="ECO:0000313" key="2">
    <source>
        <dbReference type="EMBL" id="KAG2611022.1"/>
    </source>
</evidence>
<dbReference type="EMBL" id="CM029043">
    <property type="protein sequence ID" value="KAG2611022.1"/>
    <property type="molecule type" value="Genomic_DNA"/>
</dbReference>
<dbReference type="Proteomes" id="UP000823388">
    <property type="component" value="Chromosome 4K"/>
</dbReference>
<proteinExistence type="predicted"/>
<protein>
    <submittedName>
        <fullName evidence="2">Uncharacterized protein</fullName>
    </submittedName>
</protein>
<evidence type="ECO:0000256" key="1">
    <source>
        <dbReference type="SAM" id="MobiDB-lite"/>
    </source>
</evidence>
<gene>
    <name evidence="2" type="ORF">PVAP13_4KG147005</name>
</gene>
<organism evidence="2 3">
    <name type="scientific">Panicum virgatum</name>
    <name type="common">Blackwell switchgrass</name>
    <dbReference type="NCBI Taxonomy" id="38727"/>
    <lineage>
        <taxon>Eukaryota</taxon>
        <taxon>Viridiplantae</taxon>
        <taxon>Streptophyta</taxon>
        <taxon>Embryophyta</taxon>
        <taxon>Tracheophyta</taxon>
        <taxon>Spermatophyta</taxon>
        <taxon>Magnoliopsida</taxon>
        <taxon>Liliopsida</taxon>
        <taxon>Poales</taxon>
        <taxon>Poaceae</taxon>
        <taxon>PACMAD clade</taxon>
        <taxon>Panicoideae</taxon>
        <taxon>Panicodae</taxon>
        <taxon>Paniceae</taxon>
        <taxon>Panicinae</taxon>
        <taxon>Panicum</taxon>
        <taxon>Panicum sect. Hiantes</taxon>
    </lineage>
</organism>
<reference evidence="2" key="1">
    <citation type="submission" date="2020-05" db="EMBL/GenBank/DDBJ databases">
        <title>WGS assembly of Panicum virgatum.</title>
        <authorList>
            <person name="Lovell J.T."/>
            <person name="Jenkins J."/>
            <person name="Shu S."/>
            <person name="Juenger T.E."/>
            <person name="Schmutz J."/>
        </authorList>
    </citation>
    <scope>NUCLEOTIDE SEQUENCE</scope>
    <source>
        <strain evidence="2">AP13</strain>
    </source>
</reference>
<sequence>MWLVKKHRVAPASPSRSGDSGGGPNPSRRHLPPSLYLSSPPPEARAGPGMVAAGRSPASGVARARIWRGSAGGGQRRLCLAAGRGGPAGRRGGVPRGAACAASSEATGSGCLGGRMAAAGMAGGPVAGGWRHTRRAARRAPPRLAAARPFARRVAGSRYSHGKGARPAMAVSSRCGAARHGGAVDGEPRRWWGQEFGGGLPPAAATMGSDAWWCRRASWLRRWLAAPCARRRCGGRR</sequence>
<comment type="caution">
    <text evidence="2">The sequence shown here is derived from an EMBL/GenBank/DDBJ whole genome shotgun (WGS) entry which is preliminary data.</text>
</comment>
<accession>A0A8T0TGS6</accession>
<name>A0A8T0TGS6_PANVG</name>
<dbReference type="AlphaFoldDB" id="A0A8T0TGS6"/>
<feature type="region of interest" description="Disordered" evidence="1">
    <location>
        <begin position="1"/>
        <end position="56"/>
    </location>
</feature>